<dbReference type="Gene3D" id="2.60.40.10">
    <property type="entry name" value="Immunoglobulins"/>
    <property type="match status" value="1"/>
</dbReference>
<feature type="region of interest" description="Disordered" evidence="1">
    <location>
        <begin position="156"/>
        <end position="188"/>
    </location>
</feature>
<dbReference type="InterPro" id="IPR013783">
    <property type="entry name" value="Ig-like_fold"/>
</dbReference>
<keyword evidence="2" id="KW-1133">Transmembrane helix</keyword>
<evidence type="ECO:0000256" key="1">
    <source>
        <dbReference type="SAM" id="MobiDB-lite"/>
    </source>
</evidence>
<dbReference type="EMBL" id="JBHSPU010000009">
    <property type="protein sequence ID" value="MFC5913646.1"/>
    <property type="molecule type" value="Genomic_DNA"/>
</dbReference>
<keyword evidence="2" id="KW-0812">Transmembrane</keyword>
<accession>A0ABW1GIC5</accession>
<reference evidence="4" key="1">
    <citation type="journal article" date="2019" name="Int. J. Syst. Evol. Microbiol.">
        <title>The Global Catalogue of Microorganisms (GCM) 10K type strain sequencing project: providing services to taxonomists for standard genome sequencing and annotation.</title>
        <authorList>
            <consortium name="The Broad Institute Genomics Platform"/>
            <consortium name="The Broad Institute Genome Sequencing Center for Infectious Disease"/>
            <person name="Wu L."/>
            <person name="Ma J."/>
        </authorList>
    </citation>
    <scope>NUCLEOTIDE SEQUENCE [LARGE SCALE GENOMIC DNA]</scope>
    <source>
        <strain evidence="4">JCM 4147</strain>
    </source>
</reference>
<keyword evidence="4" id="KW-1185">Reference proteome</keyword>
<organism evidence="3 4">
    <name type="scientific">Streptomyces pulveraceus</name>
    <dbReference type="NCBI Taxonomy" id="68258"/>
    <lineage>
        <taxon>Bacteria</taxon>
        <taxon>Bacillati</taxon>
        <taxon>Actinomycetota</taxon>
        <taxon>Actinomycetes</taxon>
        <taxon>Kitasatosporales</taxon>
        <taxon>Streptomycetaceae</taxon>
        <taxon>Streptomyces</taxon>
    </lineage>
</organism>
<evidence type="ECO:0000313" key="3">
    <source>
        <dbReference type="EMBL" id="MFC5913646.1"/>
    </source>
</evidence>
<feature type="transmembrane region" description="Helical" evidence="2">
    <location>
        <begin position="24"/>
        <end position="46"/>
    </location>
</feature>
<gene>
    <name evidence="3" type="ORF">ACFP1B_09460</name>
</gene>
<evidence type="ECO:0000256" key="2">
    <source>
        <dbReference type="SAM" id="Phobius"/>
    </source>
</evidence>
<feature type="region of interest" description="Disordered" evidence="1">
    <location>
        <begin position="1"/>
        <end position="21"/>
    </location>
</feature>
<comment type="caution">
    <text evidence="3">The sequence shown here is derived from an EMBL/GenBank/DDBJ whole genome shotgun (WGS) entry which is preliminary data.</text>
</comment>
<name>A0ABW1GIC5_9ACTN</name>
<proteinExistence type="predicted"/>
<keyword evidence="2" id="KW-0472">Membrane</keyword>
<feature type="region of interest" description="Disordered" evidence="1">
    <location>
        <begin position="48"/>
        <end position="96"/>
    </location>
</feature>
<protein>
    <recommendedName>
        <fullName evidence="5">IPT/TIG domain-containing protein</fullName>
    </recommendedName>
</protein>
<evidence type="ECO:0000313" key="4">
    <source>
        <dbReference type="Proteomes" id="UP001596200"/>
    </source>
</evidence>
<feature type="compositionally biased region" description="Low complexity" evidence="1">
    <location>
        <begin position="48"/>
        <end position="76"/>
    </location>
</feature>
<dbReference type="Proteomes" id="UP001596200">
    <property type="component" value="Unassembled WGS sequence"/>
</dbReference>
<feature type="compositionally biased region" description="Basic and acidic residues" evidence="1">
    <location>
        <begin position="172"/>
        <end position="182"/>
    </location>
</feature>
<evidence type="ECO:0008006" key="5">
    <source>
        <dbReference type="Google" id="ProtNLM"/>
    </source>
</evidence>
<sequence length="188" mass="18994">MSDSDDTRTTGDPSGRTDRSHRTVIIAAVITGAATVLAAVIATTVAGGTSPKAPAAAPRAPQHTSDTSGTSGTSDTPRPVQSLPSTPPPPAPSPTAAHIMAAPDSASIGATVTITGSGFAAGEQVRITFNGTYGSTLDLRDITAGPDGAFAAEVRVPKDSVDSRQQQSFEVRGLDSDERADTPFHITG</sequence>
<dbReference type="RefSeq" id="WP_344512461.1">
    <property type="nucleotide sequence ID" value="NZ_BAAATU010000024.1"/>
</dbReference>